<name>A0AAD5PJ83_9FUNG</name>
<dbReference type="Pfam" id="PF06985">
    <property type="entry name" value="HET"/>
    <property type="match status" value="1"/>
</dbReference>
<protein>
    <recommendedName>
        <fullName evidence="2">Heterokaryon incompatibility domain-containing protein</fullName>
    </recommendedName>
</protein>
<organism evidence="3 4">
    <name type="scientific">Phascolomyces articulosus</name>
    <dbReference type="NCBI Taxonomy" id="60185"/>
    <lineage>
        <taxon>Eukaryota</taxon>
        <taxon>Fungi</taxon>
        <taxon>Fungi incertae sedis</taxon>
        <taxon>Mucoromycota</taxon>
        <taxon>Mucoromycotina</taxon>
        <taxon>Mucoromycetes</taxon>
        <taxon>Mucorales</taxon>
        <taxon>Lichtheimiaceae</taxon>
        <taxon>Phascolomyces</taxon>
    </lineage>
</organism>
<dbReference type="AlphaFoldDB" id="A0AAD5PJ83"/>
<feature type="domain" description="Heterokaryon incompatibility" evidence="2">
    <location>
        <begin position="130"/>
        <end position="271"/>
    </location>
</feature>
<feature type="region of interest" description="Disordered" evidence="1">
    <location>
        <begin position="458"/>
        <end position="477"/>
    </location>
</feature>
<feature type="compositionally biased region" description="Basic and acidic residues" evidence="1">
    <location>
        <begin position="102"/>
        <end position="126"/>
    </location>
</feature>
<feature type="region of interest" description="Disordered" evidence="1">
    <location>
        <begin position="99"/>
        <end position="133"/>
    </location>
</feature>
<dbReference type="Proteomes" id="UP001209540">
    <property type="component" value="Unassembled WGS sequence"/>
</dbReference>
<comment type="caution">
    <text evidence="3">The sequence shown here is derived from an EMBL/GenBank/DDBJ whole genome shotgun (WGS) entry which is preliminary data.</text>
</comment>
<reference evidence="3" key="1">
    <citation type="journal article" date="2022" name="IScience">
        <title>Evolution of zygomycete secretomes and the origins of terrestrial fungal ecologies.</title>
        <authorList>
            <person name="Chang Y."/>
            <person name="Wang Y."/>
            <person name="Mondo S."/>
            <person name="Ahrendt S."/>
            <person name="Andreopoulos W."/>
            <person name="Barry K."/>
            <person name="Beard J."/>
            <person name="Benny G.L."/>
            <person name="Blankenship S."/>
            <person name="Bonito G."/>
            <person name="Cuomo C."/>
            <person name="Desiro A."/>
            <person name="Gervers K.A."/>
            <person name="Hundley H."/>
            <person name="Kuo A."/>
            <person name="LaButti K."/>
            <person name="Lang B.F."/>
            <person name="Lipzen A."/>
            <person name="O'Donnell K."/>
            <person name="Pangilinan J."/>
            <person name="Reynolds N."/>
            <person name="Sandor L."/>
            <person name="Smith M.E."/>
            <person name="Tsang A."/>
            <person name="Grigoriev I.V."/>
            <person name="Stajich J.E."/>
            <person name="Spatafora J.W."/>
        </authorList>
    </citation>
    <scope>NUCLEOTIDE SEQUENCE</scope>
    <source>
        <strain evidence="3">RSA 2281</strain>
    </source>
</reference>
<reference evidence="3" key="2">
    <citation type="submission" date="2023-02" db="EMBL/GenBank/DDBJ databases">
        <authorList>
            <consortium name="DOE Joint Genome Institute"/>
            <person name="Mondo S.J."/>
            <person name="Chang Y."/>
            <person name="Wang Y."/>
            <person name="Ahrendt S."/>
            <person name="Andreopoulos W."/>
            <person name="Barry K."/>
            <person name="Beard J."/>
            <person name="Benny G.L."/>
            <person name="Blankenship S."/>
            <person name="Bonito G."/>
            <person name="Cuomo C."/>
            <person name="Desiro A."/>
            <person name="Gervers K.A."/>
            <person name="Hundley H."/>
            <person name="Kuo A."/>
            <person name="LaButti K."/>
            <person name="Lang B.F."/>
            <person name="Lipzen A."/>
            <person name="O'Donnell K."/>
            <person name="Pangilinan J."/>
            <person name="Reynolds N."/>
            <person name="Sandor L."/>
            <person name="Smith M.W."/>
            <person name="Tsang A."/>
            <person name="Grigoriev I.V."/>
            <person name="Stajich J.E."/>
            <person name="Spatafora J.W."/>
        </authorList>
    </citation>
    <scope>NUCLEOTIDE SEQUENCE</scope>
    <source>
        <strain evidence="3">RSA 2281</strain>
    </source>
</reference>
<evidence type="ECO:0000256" key="1">
    <source>
        <dbReference type="SAM" id="MobiDB-lite"/>
    </source>
</evidence>
<feature type="compositionally biased region" description="Low complexity" evidence="1">
    <location>
        <begin position="552"/>
        <end position="566"/>
    </location>
</feature>
<dbReference type="EMBL" id="JAIXMP010000001">
    <property type="protein sequence ID" value="KAI9278430.1"/>
    <property type="molecule type" value="Genomic_DNA"/>
</dbReference>
<dbReference type="PANTHER" id="PTHR24148:SF64">
    <property type="entry name" value="HETEROKARYON INCOMPATIBILITY DOMAIN-CONTAINING PROTEIN"/>
    <property type="match status" value="1"/>
</dbReference>
<evidence type="ECO:0000313" key="3">
    <source>
        <dbReference type="EMBL" id="KAI9278430.1"/>
    </source>
</evidence>
<feature type="region of interest" description="Disordered" evidence="1">
    <location>
        <begin position="549"/>
        <end position="570"/>
    </location>
</feature>
<gene>
    <name evidence="3" type="ORF">BDA99DRAFT_492117</name>
</gene>
<sequence>MYITYERTQWRIKDASGYLEGPIHMEETPYELCTNNKDDENNNKTKEYKFEPTLLVRVSDMQVVPGSTAVDQGYCALSYAWNQSGEMVDSKKKKNRLLFRRNRNEDDEKNDDNSTNKEITREDKGLHKIISSKTDTKKTERNLIFSIHKNNRNLNENKSNKVDHVQFEKLVQQIAQDFGVQYIWYDQMCIDQHQDPMEIARQLQREKHQVFEHANYTIALVPELEKIDPNEQHQNDEATDIRHSLLPKQPYANMEVLATTMWSKRMWIMEEAYMSQQILFVGRNVFLLSNAIDYKNLSPTPQGQLLYGFLSCKKETPWNAATLLWYTKTRTSTHSHDRIFALMNMFPHILGGMQMDYNRPIFDLTIEFYERLLTTQDLSILLFGIPVNYQVRKALATTTTTTTTETSDDAYERTILTQPWDHELPSWAGTTGIHLPHATSDDCQRLIGDNSYNYKNYSSSRNNKKIDRDSVRPPSPLKSQVSFGITCSYFKAHIYNPESIVDDTKSSKDPHPECLFSPVKIGCTKTKHKITSNGNRSHLRFVRIRRNKKRIGNNNNVDNNNSNTDSSLPIRNVDSNVYKQQQNENATYLKLCGLKESHVLPVKRKTKNGQYKGKDGSLSFVNTLGGGPTHTSSWLSLVEDTFSECFILSGIKYHINRQYHVVMPVVAKVSSKNNTNSSNVRYKAVGVCIMEARTEIDPKLEQPKQEFVII</sequence>
<evidence type="ECO:0000313" key="4">
    <source>
        <dbReference type="Proteomes" id="UP001209540"/>
    </source>
</evidence>
<proteinExistence type="predicted"/>
<dbReference type="InterPro" id="IPR052895">
    <property type="entry name" value="HetReg/Transcr_Mod"/>
</dbReference>
<dbReference type="PANTHER" id="PTHR24148">
    <property type="entry name" value="ANKYRIN REPEAT DOMAIN-CONTAINING PROTEIN 39 HOMOLOG-RELATED"/>
    <property type="match status" value="1"/>
</dbReference>
<accession>A0AAD5PJ83</accession>
<dbReference type="InterPro" id="IPR010730">
    <property type="entry name" value="HET"/>
</dbReference>
<evidence type="ECO:0000259" key="2">
    <source>
        <dbReference type="Pfam" id="PF06985"/>
    </source>
</evidence>
<keyword evidence="4" id="KW-1185">Reference proteome</keyword>